<reference evidence="2" key="1">
    <citation type="submission" date="2023-04" db="EMBL/GenBank/DDBJ databases">
        <title>Assessment of the microbiological origin of a defect in Grana Padano cheese.</title>
        <authorList>
            <person name="Zago M."/>
            <person name="Rossetti L."/>
            <person name="Bonvini B."/>
            <person name="Carminati D."/>
            <person name="Giraffa G."/>
        </authorList>
    </citation>
    <scope>NUCLEOTIDE SEQUENCE</scope>
    <source>
        <strain evidence="2">4990</strain>
    </source>
</reference>
<feature type="transmembrane region" description="Helical" evidence="1">
    <location>
        <begin position="20"/>
        <end position="38"/>
    </location>
</feature>
<dbReference type="EMBL" id="JARUIS010000027">
    <property type="protein sequence ID" value="MDS1004751.1"/>
    <property type="molecule type" value="Genomic_DNA"/>
</dbReference>
<proteinExistence type="predicted"/>
<keyword evidence="1" id="KW-0472">Membrane</keyword>
<name>A0AAE4FM47_CLOSG</name>
<sequence>MDLFWLDKSIVKAILNLTYYKFFLITFGGLVGTFLYCGTFKERVTRK</sequence>
<keyword evidence="1" id="KW-1133">Transmembrane helix</keyword>
<comment type="caution">
    <text evidence="2">The sequence shown here is derived from an EMBL/GenBank/DDBJ whole genome shotgun (WGS) entry which is preliminary data.</text>
</comment>
<evidence type="ECO:0000313" key="3">
    <source>
        <dbReference type="Proteomes" id="UP001182303"/>
    </source>
</evidence>
<dbReference type="RefSeq" id="WP_310944213.1">
    <property type="nucleotide sequence ID" value="NZ_JARUIS010000027.1"/>
</dbReference>
<gene>
    <name evidence="2" type="ORF">P9J83_14790</name>
</gene>
<accession>A0AAE4FM47</accession>
<evidence type="ECO:0000256" key="1">
    <source>
        <dbReference type="SAM" id="Phobius"/>
    </source>
</evidence>
<keyword evidence="1" id="KW-0812">Transmembrane</keyword>
<evidence type="ECO:0000313" key="2">
    <source>
        <dbReference type="EMBL" id="MDS1004751.1"/>
    </source>
</evidence>
<dbReference type="AlphaFoldDB" id="A0AAE4FM47"/>
<protein>
    <submittedName>
        <fullName evidence="2">Uncharacterized protein</fullName>
    </submittedName>
</protein>
<organism evidence="2 3">
    <name type="scientific">Clostridium sporogenes</name>
    <dbReference type="NCBI Taxonomy" id="1509"/>
    <lineage>
        <taxon>Bacteria</taxon>
        <taxon>Bacillati</taxon>
        <taxon>Bacillota</taxon>
        <taxon>Clostridia</taxon>
        <taxon>Eubacteriales</taxon>
        <taxon>Clostridiaceae</taxon>
        <taxon>Clostridium</taxon>
    </lineage>
</organism>
<dbReference type="Proteomes" id="UP001182303">
    <property type="component" value="Unassembled WGS sequence"/>
</dbReference>